<feature type="region of interest" description="Disordered" evidence="1">
    <location>
        <begin position="28"/>
        <end position="86"/>
    </location>
</feature>
<reference evidence="2 3" key="1">
    <citation type="submission" date="2022-10" db="EMBL/GenBank/DDBJ databases">
        <title>Defluviimonas sp. CAU 1641 isolated from mud.</title>
        <authorList>
            <person name="Kim W."/>
        </authorList>
    </citation>
    <scope>NUCLEOTIDE SEQUENCE [LARGE SCALE GENOMIC DNA]</scope>
    <source>
        <strain evidence="2 3">CAU 1641</strain>
    </source>
</reference>
<dbReference type="EMBL" id="JAPDOG010000053">
    <property type="protein sequence ID" value="MCW3784631.1"/>
    <property type="molecule type" value="Genomic_DNA"/>
</dbReference>
<name>A0ABT3JAD0_9RHOB</name>
<dbReference type="Proteomes" id="UP001207582">
    <property type="component" value="Unassembled WGS sequence"/>
</dbReference>
<organism evidence="2 3">
    <name type="scientific">Defluviimonas salinarum</name>
    <dbReference type="NCBI Taxonomy" id="2992147"/>
    <lineage>
        <taxon>Bacteria</taxon>
        <taxon>Pseudomonadati</taxon>
        <taxon>Pseudomonadota</taxon>
        <taxon>Alphaproteobacteria</taxon>
        <taxon>Rhodobacterales</taxon>
        <taxon>Paracoccaceae</taxon>
        <taxon>Albidovulum</taxon>
    </lineage>
</organism>
<gene>
    <name evidence="2" type="ORF">OM960_24255</name>
</gene>
<accession>A0ABT3JAD0</accession>
<comment type="caution">
    <text evidence="2">The sequence shown here is derived from an EMBL/GenBank/DDBJ whole genome shotgun (WGS) entry which is preliminary data.</text>
</comment>
<feature type="compositionally biased region" description="Polar residues" evidence="1">
    <location>
        <begin position="42"/>
        <end position="53"/>
    </location>
</feature>
<proteinExistence type="predicted"/>
<sequence>MKHDKALKKKPLAQLVAKLRHLYSGLRATQTDSDVLSRKQARQTPRDSSSIQAAENEGMSKRADQNAPKTRHQRQIPIHHSAHPGD</sequence>
<evidence type="ECO:0000313" key="3">
    <source>
        <dbReference type="Proteomes" id="UP001207582"/>
    </source>
</evidence>
<dbReference type="RefSeq" id="WP_264773793.1">
    <property type="nucleotide sequence ID" value="NZ_JAPDOG010000053.1"/>
</dbReference>
<keyword evidence="3" id="KW-1185">Reference proteome</keyword>
<evidence type="ECO:0000313" key="2">
    <source>
        <dbReference type="EMBL" id="MCW3784631.1"/>
    </source>
</evidence>
<evidence type="ECO:0000256" key="1">
    <source>
        <dbReference type="SAM" id="MobiDB-lite"/>
    </source>
</evidence>
<protein>
    <submittedName>
        <fullName evidence="2">Uncharacterized protein</fullName>
    </submittedName>
</protein>